<protein>
    <submittedName>
        <fullName evidence="2">Transposase</fullName>
    </submittedName>
</protein>
<dbReference type="SUPFAM" id="SSF53098">
    <property type="entry name" value="Ribonuclease H-like"/>
    <property type="match status" value="1"/>
</dbReference>
<dbReference type="InterPro" id="IPR002559">
    <property type="entry name" value="Transposase_11"/>
</dbReference>
<dbReference type="InterPro" id="IPR012337">
    <property type="entry name" value="RNaseH-like_sf"/>
</dbReference>
<dbReference type="Pfam" id="PF01609">
    <property type="entry name" value="DDE_Tnp_1"/>
    <property type="match status" value="1"/>
</dbReference>
<dbReference type="AlphaFoldDB" id="A0AB37UH89"/>
<reference evidence="2 3" key="1">
    <citation type="journal article" date="2019" name="Genome Biol. Evol.">
        <title>Day and night: Metabolic profiles and evolutionary relationships of six axenic non-marine cyanobacteria.</title>
        <authorList>
            <person name="Will S.E."/>
            <person name="Henke P."/>
            <person name="Boedeker C."/>
            <person name="Huang S."/>
            <person name="Brinkmann H."/>
            <person name="Rohde M."/>
            <person name="Jarek M."/>
            <person name="Friedl T."/>
            <person name="Seufert S."/>
            <person name="Schumacher M."/>
            <person name="Overmann J."/>
            <person name="Neumann-Schaal M."/>
            <person name="Petersen J."/>
        </authorList>
    </citation>
    <scope>NUCLEOTIDE SEQUENCE [LARGE SCALE GENOMIC DNA]</scope>
    <source>
        <strain evidence="2 3">SAG 39.79</strain>
    </source>
</reference>
<proteinExistence type="predicted"/>
<dbReference type="GO" id="GO:0006313">
    <property type="term" value="P:DNA transposition"/>
    <property type="evidence" value="ECO:0007669"/>
    <property type="project" value="InterPro"/>
</dbReference>
<organism evidence="2 3">
    <name type="scientific">Chroococcidiopsis cubana SAG 39.79</name>
    <dbReference type="NCBI Taxonomy" id="388085"/>
    <lineage>
        <taxon>Bacteria</taxon>
        <taxon>Bacillati</taxon>
        <taxon>Cyanobacteriota</taxon>
        <taxon>Cyanophyceae</taxon>
        <taxon>Chroococcidiopsidales</taxon>
        <taxon>Chroococcidiopsidaceae</taxon>
        <taxon>Chroococcidiopsis</taxon>
    </lineage>
</organism>
<feature type="domain" description="Transposase IS4-like" evidence="1">
    <location>
        <begin position="136"/>
        <end position="192"/>
    </location>
</feature>
<dbReference type="RefSeq" id="WP_127023817.1">
    <property type="nucleotide sequence ID" value="NZ_JAVKZF010000001.1"/>
</dbReference>
<gene>
    <name evidence="2" type="ORF">DSM107010_40540</name>
</gene>
<keyword evidence="3" id="KW-1185">Reference proteome</keyword>
<sequence length="211" mass="24777">MMPLFYQTLLEKYLTPAQVITLKMLVWLLQTQKQMRLKRLAATLPLPIQQNSRRRHLQRFLTLDALSVVLLWLPIVQEILTRYSKTGARLVIALDRTQWKENNVLMVSAIHKKRAIPIFWVLLEKGGSSNLGEQQKVLRPAIRLLKKYKLVVVGDREFHSIELASWLQQENVSFVLRQKQNTTFRQKRHSFQPLNSIPIRPGSRQFYPNSL</sequence>
<dbReference type="GO" id="GO:0003677">
    <property type="term" value="F:DNA binding"/>
    <property type="evidence" value="ECO:0007669"/>
    <property type="project" value="InterPro"/>
</dbReference>
<name>A0AB37UH89_9CYAN</name>
<evidence type="ECO:0000259" key="1">
    <source>
        <dbReference type="Pfam" id="PF01609"/>
    </source>
</evidence>
<accession>A0AB37UH89</accession>
<comment type="caution">
    <text evidence="2">The sequence shown here is derived from an EMBL/GenBank/DDBJ whole genome shotgun (WGS) entry which is preliminary data.</text>
</comment>
<evidence type="ECO:0000313" key="3">
    <source>
        <dbReference type="Proteomes" id="UP000282574"/>
    </source>
</evidence>
<dbReference type="Proteomes" id="UP000282574">
    <property type="component" value="Unassembled WGS sequence"/>
</dbReference>
<evidence type="ECO:0000313" key="2">
    <source>
        <dbReference type="EMBL" id="RUT10701.1"/>
    </source>
</evidence>
<dbReference type="GO" id="GO:0004803">
    <property type="term" value="F:transposase activity"/>
    <property type="evidence" value="ECO:0007669"/>
    <property type="project" value="InterPro"/>
</dbReference>
<dbReference type="EMBL" id="RSCK01000038">
    <property type="protein sequence ID" value="RUT10701.1"/>
    <property type="molecule type" value="Genomic_DNA"/>
</dbReference>